<keyword evidence="3" id="KW-0732">Signal</keyword>
<dbReference type="InterPro" id="IPR002018">
    <property type="entry name" value="CarbesteraseB"/>
</dbReference>
<dbReference type="ESTHER" id="metcm-a0a179f3i9">
    <property type="family name" value="Fungal_carboxylesterase_lipase"/>
</dbReference>
<dbReference type="InterPro" id="IPR029058">
    <property type="entry name" value="AB_hydrolase_fold"/>
</dbReference>
<organism evidence="5 6">
    <name type="scientific">Pochonia chlamydosporia 170</name>
    <dbReference type="NCBI Taxonomy" id="1380566"/>
    <lineage>
        <taxon>Eukaryota</taxon>
        <taxon>Fungi</taxon>
        <taxon>Dikarya</taxon>
        <taxon>Ascomycota</taxon>
        <taxon>Pezizomycotina</taxon>
        <taxon>Sordariomycetes</taxon>
        <taxon>Hypocreomycetidae</taxon>
        <taxon>Hypocreales</taxon>
        <taxon>Clavicipitaceae</taxon>
        <taxon>Pochonia</taxon>
    </lineage>
</organism>
<proteinExistence type="inferred from homology"/>
<dbReference type="SUPFAM" id="SSF53474">
    <property type="entry name" value="alpha/beta-Hydrolases"/>
    <property type="match status" value="1"/>
</dbReference>
<reference evidence="5 6" key="1">
    <citation type="journal article" date="2016" name="PLoS Pathog.">
        <title>Biosynthesis of antibiotic leucinostatins in bio-control fungus Purpureocillium lilacinum and their inhibition on phytophthora revealed by genome mining.</title>
        <authorList>
            <person name="Wang G."/>
            <person name="Liu Z."/>
            <person name="Lin R."/>
            <person name="Li E."/>
            <person name="Mao Z."/>
            <person name="Ling J."/>
            <person name="Yang Y."/>
            <person name="Yin W.B."/>
            <person name="Xie B."/>
        </authorList>
    </citation>
    <scope>NUCLEOTIDE SEQUENCE [LARGE SCALE GENOMIC DNA]</scope>
    <source>
        <strain evidence="5">170</strain>
    </source>
</reference>
<evidence type="ECO:0000313" key="5">
    <source>
        <dbReference type="EMBL" id="OAQ59975.1"/>
    </source>
</evidence>
<keyword evidence="6" id="KW-1185">Reference proteome</keyword>
<evidence type="ECO:0000259" key="4">
    <source>
        <dbReference type="Pfam" id="PF00135"/>
    </source>
</evidence>
<dbReference type="PANTHER" id="PTHR43918:SF4">
    <property type="entry name" value="CARBOXYLIC ESTER HYDROLASE"/>
    <property type="match status" value="1"/>
</dbReference>
<dbReference type="Proteomes" id="UP000078397">
    <property type="component" value="Unassembled WGS sequence"/>
</dbReference>
<evidence type="ECO:0000256" key="2">
    <source>
        <dbReference type="ARBA" id="ARBA00022801"/>
    </source>
</evidence>
<dbReference type="EC" id="3.1.1.-" evidence="3"/>
<dbReference type="RefSeq" id="XP_018137936.1">
    <property type="nucleotide sequence ID" value="XM_018288505.1"/>
</dbReference>
<accession>A0A179F3I9</accession>
<name>A0A179F3I9_METCM</name>
<dbReference type="STRING" id="1380566.A0A179F3I9"/>
<dbReference type="InterPro" id="IPR019819">
    <property type="entry name" value="Carboxylesterase_B_CS"/>
</dbReference>
<dbReference type="InterPro" id="IPR019826">
    <property type="entry name" value="Carboxylesterase_B_AS"/>
</dbReference>
<dbReference type="GO" id="GO:0052689">
    <property type="term" value="F:carboxylic ester hydrolase activity"/>
    <property type="evidence" value="ECO:0007669"/>
    <property type="project" value="TreeGrafter"/>
</dbReference>
<dbReference type="PANTHER" id="PTHR43918">
    <property type="entry name" value="ACETYLCHOLINESTERASE"/>
    <property type="match status" value="1"/>
</dbReference>
<dbReference type="Gene3D" id="3.40.50.1820">
    <property type="entry name" value="alpha/beta hydrolase"/>
    <property type="match status" value="1"/>
</dbReference>
<dbReference type="InterPro" id="IPR050654">
    <property type="entry name" value="AChE-related_enzymes"/>
</dbReference>
<comment type="caution">
    <text evidence="5">The sequence shown here is derived from an EMBL/GenBank/DDBJ whole genome shotgun (WGS) entry which is preliminary data.</text>
</comment>
<evidence type="ECO:0000256" key="1">
    <source>
        <dbReference type="ARBA" id="ARBA00005964"/>
    </source>
</evidence>
<gene>
    <name evidence="5" type="ORF">VFPPC_10070</name>
</gene>
<feature type="domain" description="Carboxylesterase type B" evidence="4">
    <location>
        <begin position="27"/>
        <end position="485"/>
    </location>
</feature>
<dbReference type="PROSITE" id="PS00122">
    <property type="entry name" value="CARBOXYLESTERASE_B_1"/>
    <property type="match status" value="1"/>
</dbReference>
<dbReference type="PROSITE" id="PS00941">
    <property type="entry name" value="CARBOXYLESTERASE_B_2"/>
    <property type="match status" value="1"/>
</dbReference>
<dbReference type="OrthoDB" id="408631at2759"/>
<evidence type="ECO:0000256" key="3">
    <source>
        <dbReference type="RuleBase" id="RU361235"/>
    </source>
</evidence>
<feature type="signal peptide" evidence="3">
    <location>
        <begin position="1"/>
        <end position="19"/>
    </location>
</feature>
<keyword evidence="2 3" id="KW-0378">Hydrolase</keyword>
<dbReference type="KEGG" id="pchm:VFPPC_10070"/>
<dbReference type="Pfam" id="PF00135">
    <property type="entry name" value="COesterase"/>
    <property type="match status" value="1"/>
</dbReference>
<dbReference type="AlphaFoldDB" id="A0A179F3I9"/>
<protein>
    <recommendedName>
        <fullName evidence="3">Carboxylic ester hydrolase</fullName>
        <ecNumber evidence="3">3.1.1.-</ecNumber>
    </recommendedName>
</protein>
<comment type="similarity">
    <text evidence="1 3">Belongs to the type-B carboxylesterase/lipase family.</text>
</comment>
<dbReference type="GeneID" id="28852499"/>
<evidence type="ECO:0000313" key="6">
    <source>
        <dbReference type="Proteomes" id="UP000078397"/>
    </source>
</evidence>
<sequence>MKAHALLAVILSFILTAWCNPVNRYAPTVKIDTGVISGTTKTFSSTSTETTVVQYLGVPFAAPPVRFEPPQRPEPWQGIYDASAYKPTCIQKFDYPEDARNRSIKWFNTPPPPVGESEDCLYLNVYVPAGAASRTKPKAVMFWIYGGGFDFGSGALPSYDGSSFAANQDVIVVTFNYRTNVFGFPGSPQIPREQQNLGFLDQRLALDWVQRNIHAFGGDPQRVTIFGESAGAGSVDALITAPPEPIPFSAAIMESGQASIIPPNPSSSVSWQRLVVLTNCSGTASLECIREIPTSSLKDIVERNALKFFPIHDGGITWADKPRIDRRKSTPQNSRIARVPILMGTNADDGSAFVYGALDVKKYLDTVLPPNTPVESINRVLAEYPIGSPGILDVNGQLSKIYTDLAFQCPTAVVSAESAAVGIPTWRYYYNASFANSELFPGSGVAHSTEIGPVFGTYPRHRATPFQRELSATMQRIWADFAKNPAQGPGWKSVPEVAVLGGGARPGESDVGRRAVATINARQIDQRCWLYKPLFDLVSVV</sequence>
<feature type="chain" id="PRO_5007950143" description="Carboxylic ester hydrolase" evidence="3">
    <location>
        <begin position="20"/>
        <end position="541"/>
    </location>
</feature>
<dbReference type="EMBL" id="LSBJ02000004">
    <property type="protein sequence ID" value="OAQ59975.1"/>
    <property type="molecule type" value="Genomic_DNA"/>
</dbReference>